<gene>
    <name evidence="10" type="ORF">AFUS01_LOCUS42289</name>
</gene>
<evidence type="ECO:0000256" key="2">
    <source>
        <dbReference type="ARBA" id="ARBA00022676"/>
    </source>
</evidence>
<keyword evidence="4" id="KW-0812">Transmembrane</keyword>
<dbReference type="Pfam" id="PF13896">
    <property type="entry name" value="Glyco_transf_49"/>
    <property type="match status" value="1"/>
</dbReference>
<dbReference type="FunFam" id="3.90.550.10:FF:000229">
    <property type="entry name" value="Glycosyltransferase-like protein LARGE"/>
    <property type="match status" value="1"/>
</dbReference>
<evidence type="ECO:0000256" key="9">
    <source>
        <dbReference type="ARBA" id="ARBA00023180"/>
    </source>
</evidence>
<keyword evidence="5" id="KW-0735">Signal-anchor</keyword>
<evidence type="ECO:0000256" key="3">
    <source>
        <dbReference type="ARBA" id="ARBA00022679"/>
    </source>
</evidence>
<name>A0A8J2LHJ2_9HEXA</name>
<evidence type="ECO:0000256" key="1">
    <source>
        <dbReference type="ARBA" id="ARBA00004323"/>
    </source>
</evidence>
<keyword evidence="6" id="KW-1133">Transmembrane helix</keyword>
<dbReference type="GO" id="GO:0000139">
    <property type="term" value="C:Golgi membrane"/>
    <property type="evidence" value="ECO:0007669"/>
    <property type="project" value="UniProtKB-SubCell"/>
</dbReference>
<dbReference type="CDD" id="cd06431">
    <property type="entry name" value="GT8_LARGE_C"/>
    <property type="match status" value="1"/>
</dbReference>
<dbReference type="EMBL" id="CAJVCH010566023">
    <property type="protein sequence ID" value="CAG7832609.1"/>
    <property type="molecule type" value="Genomic_DNA"/>
</dbReference>
<dbReference type="PANTHER" id="PTHR12270">
    <property type="entry name" value="GLYCOSYLTRANSFERASE-RELATED"/>
    <property type="match status" value="1"/>
</dbReference>
<protein>
    <recommendedName>
        <fullName evidence="12">LARGE-2</fullName>
    </recommendedName>
</protein>
<keyword evidence="8" id="KW-0472">Membrane</keyword>
<dbReference type="Pfam" id="PF01501">
    <property type="entry name" value="Glyco_transf_8"/>
    <property type="match status" value="1"/>
</dbReference>
<keyword evidence="7" id="KW-0333">Golgi apparatus</keyword>
<evidence type="ECO:0000256" key="5">
    <source>
        <dbReference type="ARBA" id="ARBA00022968"/>
    </source>
</evidence>
<dbReference type="InterPro" id="IPR051292">
    <property type="entry name" value="Xyl/GlcA_transferase"/>
</dbReference>
<dbReference type="InterPro" id="IPR002495">
    <property type="entry name" value="Glyco_trans_8"/>
</dbReference>
<dbReference type="PANTHER" id="PTHR12270:SF25">
    <property type="entry name" value="GLYCOSYLTRANSFERASE-LIKE PROTEIN LARGE"/>
    <property type="match status" value="1"/>
</dbReference>
<evidence type="ECO:0000256" key="8">
    <source>
        <dbReference type="ARBA" id="ARBA00023136"/>
    </source>
</evidence>
<dbReference type="GO" id="GO:0042285">
    <property type="term" value="F:xylosyltransferase activity"/>
    <property type="evidence" value="ECO:0007669"/>
    <property type="project" value="UniProtKB-ARBA"/>
</dbReference>
<sequence length="698" mass="80563">MLMVPHGCHCVIVFSMDCCSVSNDGVIVDLSWREVLMGQDIKSVKSVEGILKLQNARGHSIGGKEQERQSGLTDSGTGAVGKCEVMQVAIVCAGNNSSRSVVTLIKSMLFYRKNPLHLHLIVDAKAHLILRTLFSTWSIPQMDVSFYLADNVVPEVNWIPNKHYSGVYGLLKLTLPRALPLTLDKVIVLDTDVTFATDIAQLWNLFSKMGLSQALGLVENQSDWYLGKLWKNHRPWPALGRGYNTGVILMDLSKLRKMNWPHLWRMIAERDLQTMLSTSLADQDIFNAVITQNPHILYEIPCQWNVQLSDNTRSEFCYTEVTDLKVIHWNSPKKLRVKNKHAEFFRNLHLTFLEYDGNLLRRELFGCSNYSGQSMPASTIEQIKEEDECYEYRIIKYTNYRTHLFYLDYEYEPAEVVDESDVTLVAQLSMDRLQMIESLANHWEGPISLALYMSDTEAQQFLSFVLSCEPLAQRKNIGYHIVYKEGNLYPVNFLRNVALRQVTTPYVFLIDIDFLPMLGLYPYLRRVISNLHMDDGNKALVVPAFESLRYRLNFPKSKAELLKMLDVGDLFTFRYHVWAKGHAPTNYPKWRSATTPYKVTWEADFEPYLVVRRDIPEFDLRFAGFGWNKVSHVMELEAQGYQFLVLPNAFVVHMPHAPSLDISKYRSNSLYKRCLDTMKKEFTQDLSRKYGKNFLPEK</sequence>
<comment type="subcellular location">
    <subcellularLocation>
        <location evidence="1">Golgi apparatus membrane</location>
        <topology evidence="1">Single-pass type II membrane protein</topology>
    </subcellularLocation>
</comment>
<keyword evidence="11" id="KW-1185">Reference proteome</keyword>
<keyword evidence="3" id="KW-0808">Transferase</keyword>
<evidence type="ECO:0008006" key="12">
    <source>
        <dbReference type="Google" id="ProtNLM"/>
    </source>
</evidence>
<organism evidence="10 11">
    <name type="scientific">Allacma fusca</name>
    <dbReference type="NCBI Taxonomy" id="39272"/>
    <lineage>
        <taxon>Eukaryota</taxon>
        <taxon>Metazoa</taxon>
        <taxon>Ecdysozoa</taxon>
        <taxon>Arthropoda</taxon>
        <taxon>Hexapoda</taxon>
        <taxon>Collembola</taxon>
        <taxon>Symphypleona</taxon>
        <taxon>Sminthuridae</taxon>
        <taxon>Allacma</taxon>
    </lineage>
</organism>
<evidence type="ECO:0000256" key="4">
    <source>
        <dbReference type="ARBA" id="ARBA00022692"/>
    </source>
</evidence>
<comment type="caution">
    <text evidence="10">The sequence shown here is derived from an EMBL/GenBank/DDBJ whole genome shotgun (WGS) entry which is preliminary data.</text>
</comment>
<dbReference type="OrthoDB" id="411524at2759"/>
<dbReference type="GO" id="GO:0035269">
    <property type="term" value="P:protein O-linked glycosylation via mannose"/>
    <property type="evidence" value="ECO:0007669"/>
    <property type="project" value="TreeGrafter"/>
</dbReference>
<accession>A0A8J2LHJ2</accession>
<evidence type="ECO:0000313" key="10">
    <source>
        <dbReference type="EMBL" id="CAG7832609.1"/>
    </source>
</evidence>
<dbReference type="AlphaFoldDB" id="A0A8J2LHJ2"/>
<keyword evidence="9" id="KW-0325">Glycoprotein</keyword>
<evidence type="ECO:0000313" key="11">
    <source>
        <dbReference type="Proteomes" id="UP000708208"/>
    </source>
</evidence>
<proteinExistence type="predicted"/>
<reference evidence="10" key="1">
    <citation type="submission" date="2021-06" db="EMBL/GenBank/DDBJ databases">
        <authorList>
            <person name="Hodson N. C."/>
            <person name="Mongue J. A."/>
            <person name="Jaron S. K."/>
        </authorList>
    </citation>
    <scope>NUCLEOTIDE SEQUENCE</scope>
</reference>
<dbReference type="GO" id="GO:0015020">
    <property type="term" value="F:glucuronosyltransferase activity"/>
    <property type="evidence" value="ECO:0007669"/>
    <property type="project" value="TreeGrafter"/>
</dbReference>
<dbReference type="FunFam" id="3.90.550.10:FF:000016">
    <property type="entry name" value="LARGE xylosyl- and glucuronyltransferase 2"/>
    <property type="match status" value="1"/>
</dbReference>
<keyword evidence="2" id="KW-0328">Glycosyltransferase</keyword>
<dbReference type="Proteomes" id="UP000708208">
    <property type="component" value="Unassembled WGS sequence"/>
</dbReference>
<evidence type="ECO:0000256" key="6">
    <source>
        <dbReference type="ARBA" id="ARBA00022989"/>
    </source>
</evidence>
<evidence type="ECO:0000256" key="7">
    <source>
        <dbReference type="ARBA" id="ARBA00023034"/>
    </source>
</evidence>